<dbReference type="KEGG" id="egl:EGR_06163"/>
<dbReference type="GO" id="GO:0005868">
    <property type="term" value="C:cytoplasmic dynein complex"/>
    <property type="evidence" value="ECO:0007669"/>
    <property type="project" value="TreeGrafter"/>
</dbReference>
<evidence type="ECO:0000256" key="7">
    <source>
        <dbReference type="ARBA" id="ARBA00022927"/>
    </source>
</evidence>
<dbReference type="FunFam" id="3.30.740.10:FF:000005">
    <property type="entry name" value="Dynein light chain"/>
    <property type="match status" value="1"/>
</dbReference>
<dbReference type="AlphaFoldDB" id="U6IY88"/>
<dbReference type="InterPro" id="IPR001372">
    <property type="entry name" value="Dynein_light_chain_typ-1/2"/>
</dbReference>
<dbReference type="SMART" id="SM01375">
    <property type="entry name" value="Dynein_light"/>
    <property type="match status" value="1"/>
</dbReference>
<dbReference type="RefSeq" id="XP_024350140.1">
    <property type="nucleotide sequence ID" value="XM_024495412.1"/>
</dbReference>
<evidence type="ECO:0000256" key="10">
    <source>
        <dbReference type="RuleBase" id="RU365010"/>
    </source>
</evidence>
<evidence type="ECO:0000313" key="15">
    <source>
        <dbReference type="WBParaSite" id="EgrG_000947100"/>
    </source>
</evidence>
<keyword evidence="4 10" id="KW-0963">Cytoplasm</keyword>
<dbReference type="OrthoDB" id="6219927at2759"/>
<evidence type="ECO:0000256" key="6">
    <source>
        <dbReference type="ARBA" id="ARBA00022816"/>
    </source>
</evidence>
<dbReference type="STRING" id="6210.U6IY88"/>
<keyword evidence="8 10" id="KW-0206">Cytoskeleton</keyword>
<protein>
    <recommendedName>
        <fullName evidence="10">Dynein light chain</fullName>
    </recommendedName>
</protein>
<gene>
    <name evidence="12 15" type="ORF">EGR_06163</name>
    <name evidence="11" type="ORF">EgrG_000947100</name>
</gene>
<evidence type="ECO:0000313" key="13">
    <source>
        <dbReference type="Proteomes" id="UP000019149"/>
    </source>
</evidence>
<evidence type="ECO:0000256" key="1">
    <source>
        <dbReference type="ARBA" id="ARBA00004123"/>
    </source>
</evidence>
<evidence type="ECO:0000256" key="4">
    <source>
        <dbReference type="ARBA" id="ARBA00022490"/>
    </source>
</evidence>
<organism evidence="12 13">
    <name type="scientific">Echinococcus granulosus</name>
    <name type="common">Hydatid tapeworm</name>
    <dbReference type="NCBI Taxonomy" id="6210"/>
    <lineage>
        <taxon>Eukaryota</taxon>
        <taxon>Metazoa</taxon>
        <taxon>Spiralia</taxon>
        <taxon>Lophotrochozoa</taxon>
        <taxon>Platyhelminthes</taxon>
        <taxon>Cestoda</taxon>
        <taxon>Eucestoda</taxon>
        <taxon>Cyclophyllidea</taxon>
        <taxon>Taeniidae</taxon>
        <taxon>Echinococcus</taxon>
        <taxon>Echinococcus granulosus group</taxon>
    </lineage>
</organism>
<dbReference type="Proteomes" id="UP000019149">
    <property type="component" value="Unassembled WGS sequence"/>
</dbReference>
<dbReference type="GO" id="GO:0007017">
    <property type="term" value="P:microtubule-based process"/>
    <property type="evidence" value="ECO:0007669"/>
    <property type="project" value="InterPro"/>
</dbReference>
<sequence>MAFGDVRRHSTGYSGTRWPPTRVIIRITDMTEEMQKMAVNTASDALESCHKLGDIAAFIKKSFDVQLYSGWMCVVGRSFGSQVTHQIQHYIYFFIRDLAILLWKCD</sequence>
<reference evidence="12 13" key="1">
    <citation type="journal article" date="2013" name="Nat. Genet.">
        <title>The genome of the hydatid tapeworm Echinococcus granulosus.</title>
        <authorList>
            <person name="Zheng H."/>
            <person name="Zhang W."/>
            <person name="Zhang L."/>
            <person name="Zhang Z."/>
            <person name="Li J."/>
            <person name="Lu G."/>
            <person name="Zhu Y."/>
            <person name="Wang Y."/>
            <person name="Huang Y."/>
            <person name="Liu J."/>
            <person name="Kang H."/>
            <person name="Chen J."/>
            <person name="Wang L."/>
            <person name="Chen A."/>
            <person name="Yu S."/>
            <person name="Gao Z."/>
            <person name="Jin L."/>
            <person name="Gu W."/>
            <person name="Wang Z."/>
            <person name="Zhao L."/>
            <person name="Shi B."/>
            <person name="Wen H."/>
            <person name="Lin R."/>
            <person name="Jones M.K."/>
            <person name="Brejova B."/>
            <person name="Vinar T."/>
            <person name="Zhao G."/>
            <person name="McManus D.P."/>
            <person name="Chen Z."/>
            <person name="Zhou Y."/>
            <person name="Wang S."/>
        </authorList>
    </citation>
    <scope>NUCLEOTIDE SEQUENCE [LARGE SCALE GENOMIC DNA]</scope>
</reference>
<dbReference type="OMA" id="FFIRDLA"/>
<dbReference type="EMBL" id="LK028577">
    <property type="protein sequence ID" value="CDS16765.1"/>
    <property type="molecule type" value="Genomic_DNA"/>
</dbReference>
<dbReference type="GO" id="GO:0015031">
    <property type="term" value="P:protein transport"/>
    <property type="evidence" value="ECO:0007669"/>
    <property type="project" value="UniProtKB-KW"/>
</dbReference>
<dbReference type="SUPFAM" id="SSF54648">
    <property type="entry name" value="DLC"/>
    <property type="match status" value="1"/>
</dbReference>
<evidence type="ECO:0000256" key="9">
    <source>
        <dbReference type="ARBA" id="ARBA00023242"/>
    </source>
</evidence>
<dbReference type="GO" id="GO:0005634">
    <property type="term" value="C:nucleus"/>
    <property type="evidence" value="ECO:0007669"/>
    <property type="project" value="UniProtKB-SubCell"/>
</dbReference>
<reference evidence="15" key="4">
    <citation type="submission" date="2020-10" db="UniProtKB">
        <authorList>
            <consortium name="WormBaseParasite"/>
        </authorList>
    </citation>
    <scope>IDENTIFICATION</scope>
</reference>
<dbReference type="Proteomes" id="UP000492820">
    <property type="component" value="Unassembled WGS sequence"/>
</dbReference>
<comment type="similarity">
    <text evidence="10">Belongs to the dynein light chain family.</text>
</comment>
<dbReference type="GO" id="GO:0005874">
    <property type="term" value="C:microtubule"/>
    <property type="evidence" value="ECO:0007669"/>
    <property type="project" value="UniProtKB-KW"/>
</dbReference>
<keyword evidence="10" id="KW-0243">Dynein</keyword>
<dbReference type="GO" id="GO:0045505">
    <property type="term" value="F:dynein intermediate chain binding"/>
    <property type="evidence" value="ECO:0007669"/>
    <property type="project" value="TreeGrafter"/>
</dbReference>
<keyword evidence="10" id="KW-0505">Motor protein</keyword>
<dbReference type="CTD" id="36341878"/>
<accession>U6IY88</accession>
<dbReference type="GO" id="GO:0051028">
    <property type="term" value="P:mRNA transport"/>
    <property type="evidence" value="ECO:0007669"/>
    <property type="project" value="UniProtKB-KW"/>
</dbReference>
<dbReference type="Pfam" id="PF01221">
    <property type="entry name" value="Dynein_light"/>
    <property type="match status" value="1"/>
</dbReference>
<keyword evidence="13" id="KW-1185">Reference proteome</keyword>
<dbReference type="PANTHER" id="PTHR11886:SF35">
    <property type="entry name" value="DYNEIN LIGHT CHAIN"/>
    <property type="match status" value="1"/>
</dbReference>
<name>U6IY88_ECHGR</name>
<comment type="subcellular location">
    <subcellularLocation>
        <location evidence="2 10">Cytoplasm</location>
        <location evidence="2 10">Cytoskeleton</location>
    </subcellularLocation>
    <subcellularLocation>
        <location evidence="1">Nucleus</location>
    </subcellularLocation>
</comment>
<keyword evidence="9" id="KW-0539">Nucleus</keyword>
<reference evidence="11 14" key="2">
    <citation type="journal article" date="2013" name="Nature">
        <title>The genomes of four tapeworm species reveal adaptations to parasitism.</title>
        <authorList>
            <person name="Tsai I.J."/>
            <person name="Zarowiecki M."/>
            <person name="Holroyd N."/>
            <person name="Garciarrubio A."/>
            <person name="Sanchez-Flores A."/>
            <person name="Brooks K.L."/>
            <person name="Tracey A."/>
            <person name="Bobes R.J."/>
            <person name="Fragoso G."/>
            <person name="Sciutto E."/>
            <person name="Aslett M."/>
            <person name="Beasley H."/>
            <person name="Bennett H.M."/>
            <person name="Cai J."/>
            <person name="Camicia F."/>
            <person name="Clark R."/>
            <person name="Cucher M."/>
            <person name="De Silva N."/>
            <person name="Day T.A."/>
            <person name="Deplazes P."/>
            <person name="Estrada K."/>
            <person name="Fernandez C."/>
            <person name="Holland P.W."/>
            <person name="Hou J."/>
            <person name="Hu S."/>
            <person name="Huckvale T."/>
            <person name="Hung S.S."/>
            <person name="Kamenetzky L."/>
            <person name="Keane J.A."/>
            <person name="Kiss F."/>
            <person name="Koziol U."/>
            <person name="Lambert O."/>
            <person name="Liu K."/>
            <person name="Luo X."/>
            <person name="Luo Y."/>
            <person name="Macchiaroli N."/>
            <person name="Nichol S."/>
            <person name="Paps J."/>
            <person name="Parkinson J."/>
            <person name="Pouchkina-Stantcheva N."/>
            <person name="Riddiford N."/>
            <person name="Rosenzvit M."/>
            <person name="Salinas G."/>
            <person name="Wasmuth J.D."/>
            <person name="Zamanian M."/>
            <person name="Zheng Y."/>
            <person name="Cai X."/>
            <person name="Soberon X."/>
            <person name="Olson P.D."/>
            <person name="Laclette J.P."/>
            <person name="Brehm K."/>
            <person name="Berriman M."/>
            <person name="Garciarrubio A."/>
            <person name="Bobes R.J."/>
            <person name="Fragoso G."/>
            <person name="Sanchez-Flores A."/>
            <person name="Estrada K."/>
            <person name="Cevallos M.A."/>
            <person name="Morett E."/>
            <person name="Gonzalez V."/>
            <person name="Portillo T."/>
            <person name="Ochoa-Leyva A."/>
            <person name="Jose M.V."/>
            <person name="Sciutto E."/>
            <person name="Landa A."/>
            <person name="Jimenez L."/>
            <person name="Valdes V."/>
            <person name="Carrero J.C."/>
            <person name="Larralde C."/>
            <person name="Morales-Montor J."/>
            <person name="Limon-Lason J."/>
            <person name="Soberon X."/>
            <person name="Laclette J.P."/>
        </authorList>
    </citation>
    <scope>NUCLEOTIDE SEQUENCE [LARGE SCALE GENOMIC DNA]</scope>
</reference>
<evidence type="ECO:0000256" key="8">
    <source>
        <dbReference type="ARBA" id="ARBA00023212"/>
    </source>
</evidence>
<dbReference type="Gene3D" id="3.30.740.10">
    <property type="entry name" value="Protein Inhibitor Of Neuronal Nitric Oxide Synthase"/>
    <property type="match status" value="1"/>
</dbReference>
<evidence type="ECO:0000256" key="2">
    <source>
        <dbReference type="ARBA" id="ARBA00004245"/>
    </source>
</evidence>
<evidence type="ECO:0000313" key="14">
    <source>
        <dbReference type="Proteomes" id="UP000492820"/>
    </source>
</evidence>
<keyword evidence="3" id="KW-0813">Transport</keyword>
<keyword evidence="6" id="KW-0509">mRNA transport</keyword>
<dbReference type="InterPro" id="IPR037177">
    <property type="entry name" value="DLC_sf"/>
</dbReference>
<evidence type="ECO:0000256" key="5">
    <source>
        <dbReference type="ARBA" id="ARBA00022701"/>
    </source>
</evidence>
<dbReference type="CDD" id="cd21452">
    <property type="entry name" value="DLC-like_DYNLL1_DYNLL2"/>
    <property type="match status" value="1"/>
</dbReference>
<dbReference type="EMBL" id="APAU02000052">
    <property type="protein sequence ID" value="EUB58944.1"/>
    <property type="molecule type" value="Genomic_DNA"/>
</dbReference>
<proteinExistence type="inferred from homology"/>
<evidence type="ECO:0000313" key="11">
    <source>
        <dbReference type="EMBL" id="CDS16765.1"/>
    </source>
</evidence>
<keyword evidence="5 10" id="KW-0493">Microtubule</keyword>
<dbReference type="GeneID" id="36341878"/>
<keyword evidence="7" id="KW-0653">Protein transport</keyword>
<evidence type="ECO:0000256" key="3">
    <source>
        <dbReference type="ARBA" id="ARBA00022448"/>
    </source>
</evidence>
<evidence type="ECO:0000313" key="12">
    <source>
        <dbReference type="EMBL" id="EUB58944.1"/>
    </source>
</evidence>
<dbReference type="PANTHER" id="PTHR11886">
    <property type="entry name" value="DYNEIN LIGHT CHAIN"/>
    <property type="match status" value="1"/>
</dbReference>
<dbReference type="WBParaSite" id="EgrG_000947100">
    <property type="protein sequence ID" value="EgrG_000947100"/>
    <property type="gene ID" value="EgrG_000947100"/>
</dbReference>
<reference evidence="11" key="3">
    <citation type="submission" date="2014-06" db="EMBL/GenBank/DDBJ databases">
        <authorList>
            <person name="Aslett M."/>
        </authorList>
    </citation>
    <scope>NUCLEOTIDE SEQUENCE</scope>
</reference>